<keyword evidence="2" id="KW-1185">Reference proteome</keyword>
<accession>A0ABS7TPD6</accession>
<organism evidence="1 2">
    <name type="scientific">Nannocystis pusilla</name>
    <dbReference type="NCBI Taxonomy" id="889268"/>
    <lineage>
        <taxon>Bacteria</taxon>
        <taxon>Pseudomonadati</taxon>
        <taxon>Myxococcota</taxon>
        <taxon>Polyangia</taxon>
        <taxon>Nannocystales</taxon>
        <taxon>Nannocystaceae</taxon>
        <taxon>Nannocystis</taxon>
    </lineage>
</organism>
<dbReference type="Proteomes" id="UP001139031">
    <property type="component" value="Unassembled WGS sequence"/>
</dbReference>
<sequence>MQAFDVLDTAALAGRCQHLRARLLALRPDFAALWHHRQHPRLHAPRSAS</sequence>
<gene>
    <name evidence="1" type="ORF">K7C98_12535</name>
</gene>
<dbReference type="RefSeq" id="WP_224191853.1">
    <property type="nucleotide sequence ID" value="NZ_JAIRAU010000011.1"/>
</dbReference>
<evidence type="ECO:0000313" key="1">
    <source>
        <dbReference type="EMBL" id="MBZ5710083.1"/>
    </source>
</evidence>
<evidence type="ECO:0000313" key="2">
    <source>
        <dbReference type="Proteomes" id="UP001139031"/>
    </source>
</evidence>
<dbReference type="EMBL" id="JAIRAU010000011">
    <property type="protein sequence ID" value="MBZ5710083.1"/>
    <property type="molecule type" value="Genomic_DNA"/>
</dbReference>
<reference evidence="1" key="1">
    <citation type="submission" date="2021-08" db="EMBL/GenBank/DDBJ databases">
        <authorList>
            <person name="Stevens D.C."/>
        </authorList>
    </citation>
    <scope>NUCLEOTIDE SEQUENCE</scope>
    <source>
        <strain evidence="1">DSM 53165</strain>
    </source>
</reference>
<proteinExistence type="predicted"/>
<name>A0ABS7TPD6_9BACT</name>
<comment type="caution">
    <text evidence="1">The sequence shown here is derived from an EMBL/GenBank/DDBJ whole genome shotgun (WGS) entry which is preliminary data.</text>
</comment>
<protein>
    <submittedName>
        <fullName evidence="1">Uncharacterized protein</fullName>
    </submittedName>
</protein>